<evidence type="ECO:0000313" key="1">
    <source>
        <dbReference type="EMBL" id="OBS21497.1"/>
    </source>
</evidence>
<comment type="caution">
    <text evidence="1">The sequence shown here is derived from an EMBL/GenBank/DDBJ whole genome shotgun (WGS) entry which is preliminary data.</text>
</comment>
<proteinExistence type="predicted"/>
<dbReference type="Proteomes" id="UP000091967">
    <property type="component" value="Unassembled WGS sequence"/>
</dbReference>
<dbReference type="STRING" id="36050.A0A1B8ALZ5"/>
<keyword evidence="2" id="KW-1185">Reference proteome</keyword>
<protein>
    <submittedName>
        <fullName evidence="1">Uncharacterized protein</fullName>
    </submittedName>
</protein>
<dbReference type="AlphaFoldDB" id="A0A1B8ALZ5"/>
<accession>A0A1B8ALZ5</accession>
<evidence type="ECO:0000313" key="2">
    <source>
        <dbReference type="Proteomes" id="UP000091967"/>
    </source>
</evidence>
<organism evidence="1 2">
    <name type="scientific">Fusarium poae</name>
    <dbReference type="NCBI Taxonomy" id="36050"/>
    <lineage>
        <taxon>Eukaryota</taxon>
        <taxon>Fungi</taxon>
        <taxon>Dikarya</taxon>
        <taxon>Ascomycota</taxon>
        <taxon>Pezizomycotina</taxon>
        <taxon>Sordariomycetes</taxon>
        <taxon>Hypocreomycetidae</taxon>
        <taxon>Hypocreales</taxon>
        <taxon>Nectriaceae</taxon>
        <taxon>Fusarium</taxon>
    </lineage>
</organism>
<gene>
    <name evidence="1" type="ORF">FPOA_07835</name>
</gene>
<sequence length="237" mass="26754">MSAKPDLNARALDLTQKSMTQGRPTQGHACPIVAATIQMACTGSTKTMELLLEAGAKLNLPVHVMLNPLVVYAKAKMQYGAMGFDSSFSHGASVRPTWYSDGRGRQYHDSIPIHELWGVWEGRACILDDVKFNIIKLSIERHAVQNVATNFIEHWFRQPVNIDSDTESKSKMMERSRIILKLILRDFNFKTTMAQDMKPLSQRIIQMEKTDSPSESIIDPILKDMLMPYVKLTASEQ</sequence>
<name>A0A1B8ALZ5_FUSPO</name>
<dbReference type="EMBL" id="LYXU01000003">
    <property type="protein sequence ID" value="OBS21497.1"/>
    <property type="molecule type" value="Genomic_DNA"/>
</dbReference>
<reference evidence="1 2" key="1">
    <citation type="submission" date="2016-06" db="EMBL/GenBank/DDBJ databases">
        <title>Living apart together: crosstalk between the core and supernumerary genomes in a fungal plant pathogen.</title>
        <authorList>
            <person name="Vanheule A."/>
            <person name="Audenaert K."/>
            <person name="Warris S."/>
            <person name="Van De Geest H."/>
            <person name="Schijlen E."/>
            <person name="Hofte M."/>
            <person name="De Saeger S."/>
            <person name="Haesaert G."/>
            <person name="Waalwijk C."/>
            <person name="Van Der Lee T."/>
        </authorList>
    </citation>
    <scope>NUCLEOTIDE SEQUENCE [LARGE SCALE GENOMIC DNA]</scope>
    <source>
        <strain evidence="1 2">2516</strain>
    </source>
</reference>